<dbReference type="PROSITE" id="PS51375">
    <property type="entry name" value="PPR"/>
    <property type="match status" value="4"/>
</dbReference>
<dbReference type="FunFam" id="1.25.40.10:FF:000344">
    <property type="entry name" value="Pentatricopeptide repeat-containing protein"/>
    <property type="match status" value="1"/>
</dbReference>
<dbReference type="Gene3D" id="1.25.40.10">
    <property type="entry name" value="Tetratricopeptide repeat domain"/>
    <property type="match status" value="5"/>
</dbReference>
<name>A0A7I8L926_SPIIN</name>
<evidence type="ECO:0000256" key="3">
    <source>
        <dbReference type="SAM" id="MobiDB-lite"/>
    </source>
</evidence>
<evidence type="ECO:0000259" key="4">
    <source>
        <dbReference type="Pfam" id="PF14432"/>
    </source>
</evidence>
<dbReference type="GO" id="GO:0009451">
    <property type="term" value="P:RNA modification"/>
    <property type="evidence" value="ECO:0007669"/>
    <property type="project" value="InterPro"/>
</dbReference>
<dbReference type="GO" id="GO:0003723">
    <property type="term" value="F:RNA binding"/>
    <property type="evidence" value="ECO:0007669"/>
    <property type="project" value="InterPro"/>
</dbReference>
<dbReference type="NCBIfam" id="TIGR00756">
    <property type="entry name" value="PPR"/>
    <property type="match status" value="5"/>
</dbReference>
<dbReference type="FunFam" id="1.25.40.10:FF:001050">
    <property type="entry name" value="Pentatricopeptide repeat-containing protein At2g33760"/>
    <property type="match status" value="1"/>
</dbReference>
<dbReference type="Pfam" id="PF20431">
    <property type="entry name" value="E_motif"/>
    <property type="match status" value="1"/>
</dbReference>
<dbReference type="InterPro" id="IPR011990">
    <property type="entry name" value="TPR-like_helical_dom_sf"/>
</dbReference>
<dbReference type="OrthoDB" id="775915at2759"/>
<feature type="repeat" description="PPR" evidence="2">
    <location>
        <begin position="278"/>
        <end position="313"/>
    </location>
</feature>
<feature type="region of interest" description="Disordered" evidence="3">
    <location>
        <begin position="1"/>
        <end position="23"/>
    </location>
</feature>
<sequence>METVLCSDPTALPQPGTTKPSWESLSSVKQSHAQILKSPRRPSRDLVAKLVAVYGKFGDVSSAVRAFAASPWPPDAFLFNSLIQAHVCNSLFLRSFIIYREMLDNGVAPNRYTFPPLFKACSCATQLTCGKQLHAHSTKRGLTGDPFVAAALVDMYMKNGEVNGARRMFDGMKTRDVVLWSALLAGYSQNGLPQEALQVYEQMRRAGVAVDNVAVVSAIAACSQLQELHLAGGGLHSLALKSGFVAEVVVGTALVDMYASCGELPAAKQMFGEMHHKDLVAWNCLINWWAEKGPPLEAFKLFVEMQRSRRLKPNGSSLAGLLPAIARCGSLQLGKSCHGFMLRRNFGSDEFVVTALMDVYAKSGDLVVARKLFDGICSRNVISWSAMIAGCGAHGRVEEALSLFDEMLRRGIRPNHITYIGVLSACVHGGFVDEGRRYFLQMIEHHSITPSLQHYTCMVDLLGRAGLFEEARELIRGMPAEPPPEIWGALMGACRIHGNVKLGKYAAEKLFELKPADPGFYVLLSNIYAAAHMWSEVRRVRGLMRELGLRKPVGWSSVEIGCRIHSFLSGDKSHPDSDEVYERLGELISKAKETGYVPRKEVVLHDVEDDVKESVLSSHSEKLAMAYGWSRLMSGKPIRIMKNLRTCEDCHSFAKFVSTVTHREIILRDAVRFHHIKDGICTCSDYW</sequence>
<dbReference type="PANTHER" id="PTHR47926:SF347">
    <property type="entry name" value="PENTATRICOPEPTIDE REPEAT-CONTAINING PROTEIN"/>
    <property type="match status" value="1"/>
</dbReference>
<proteinExistence type="predicted"/>
<evidence type="ECO:0000256" key="2">
    <source>
        <dbReference type="PROSITE-ProRule" id="PRU00708"/>
    </source>
</evidence>
<dbReference type="InterPro" id="IPR046960">
    <property type="entry name" value="PPR_At4g14850-like_plant"/>
</dbReference>
<feature type="repeat" description="PPR" evidence="2">
    <location>
        <begin position="75"/>
        <end position="109"/>
    </location>
</feature>
<dbReference type="EMBL" id="LR746275">
    <property type="protein sequence ID" value="CAA7406126.1"/>
    <property type="molecule type" value="Genomic_DNA"/>
</dbReference>
<protein>
    <recommendedName>
        <fullName evidence="4">DYW domain-containing protein</fullName>
    </recommendedName>
</protein>
<evidence type="ECO:0000256" key="1">
    <source>
        <dbReference type="ARBA" id="ARBA00022737"/>
    </source>
</evidence>
<dbReference type="GO" id="GO:0008270">
    <property type="term" value="F:zinc ion binding"/>
    <property type="evidence" value="ECO:0007669"/>
    <property type="project" value="InterPro"/>
</dbReference>
<feature type="repeat" description="PPR" evidence="2">
    <location>
        <begin position="380"/>
        <end position="414"/>
    </location>
</feature>
<accession>A0A7I8L926</accession>
<dbReference type="InterPro" id="IPR032867">
    <property type="entry name" value="DYW_dom"/>
</dbReference>
<dbReference type="InterPro" id="IPR046849">
    <property type="entry name" value="E2_motif"/>
</dbReference>
<dbReference type="Pfam" id="PF20430">
    <property type="entry name" value="Eplus_motif"/>
    <property type="match status" value="1"/>
</dbReference>
<organism evidence="5 6">
    <name type="scientific">Spirodela intermedia</name>
    <name type="common">Intermediate duckweed</name>
    <dbReference type="NCBI Taxonomy" id="51605"/>
    <lineage>
        <taxon>Eukaryota</taxon>
        <taxon>Viridiplantae</taxon>
        <taxon>Streptophyta</taxon>
        <taxon>Embryophyta</taxon>
        <taxon>Tracheophyta</taxon>
        <taxon>Spermatophyta</taxon>
        <taxon>Magnoliopsida</taxon>
        <taxon>Liliopsida</taxon>
        <taxon>Araceae</taxon>
        <taxon>Lemnoideae</taxon>
        <taxon>Spirodela</taxon>
    </lineage>
</organism>
<dbReference type="InterPro" id="IPR002885">
    <property type="entry name" value="PPR_rpt"/>
</dbReference>
<feature type="domain" description="DYW" evidence="4">
    <location>
        <begin position="595"/>
        <end position="687"/>
    </location>
</feature>
<dbReference type="FunFam" id="1.25.40.10:FF:000073">
    <property type="entry name" value="Pentatricopeptide repeat-containing protein chloroplastic"/>
    <property type="match status" value="1"/>
</dbReference>
<evidence type="ECO:0000313" key="6">
    <source>
        <dbReference type="Proteomes" id="UP000663760"/>
    </source>
</evidence>
<dbReference type="SUPFAM" id="SSF48452">
    <property type="entry name" value="TPR-like"/>
    <property type="match status" value="1"/>
</dbReference>
<keyword evidence="1" id="KW-0677">Repeat</keyword>
<evidence type="ECO:0000313" key="5">
    <source>
        <dbReference type="EMBL" id="CAA7406126.1"/>
    </source>
</evidence>
<dbReference type="Proteomes" id="UP000663760">
    <property type="component" value="Chromosome 12"/>
</dbReference>
<dbReference type="Pfam" id="PF14432">
    <property type="entry name" value="DYW_deaminase"/>
    <property type="match status" value="1"/>
</dbReference>
<dbReference type="Pfam" id="PF01535">
    <property type="entry name" value="PPR"/>
    <property type="match status" value="4"/>
</dbReference>
<reference evidence="5" key="1">
    <citation type="submission" date="2020-02" db="EMBL/GenBank/DDBJ databases">
        <authorList>
            <person name="Scholz U."/>
            <person name="Mascher M."/>
            <person name="Fiebig A."/>
        </authorList>
    </citation>
    <scope>NUCLEOTIDE SEQUENCE</scope>
</reference>
<keyword evidence="6" id="KW-1185">Reference proteome</keyword>
<dbReference type="AlphaFoldDB" id="A0A7I8L926"/>
<dbReference type="InterPro" id="IPR046848">
    <property type="entry name" value="E_motif"/>
</dbReference>
<feature type="repeat" description="PPR" evidence="2">
    <location>
        <begin position="176"/>
        <end position="210"/>
    </location>
</feature>
<dbReference type="PANTHER" id="PTHR47926">
    <property type="entry name" value="PENTATRICOPEPTIDE REPEAT-CONTAINING PROTEIN"/>
    <property type="match status" value="1"/>
</dbReference>
<dbReference type="Pfam" id="PF13041">
    <property type="entry name" value="PPR_2"/>
    <property type="match status" value="2"/>
</dbReference>
<gene>
    <name evidence="5" type="ORF">SI8410_12016804</name>
</gene>